<dbReference type="EMBL" id="WTVA01000004">
    <property type="protein sequence ID" value="MZR22764.1"/>
    <property type="molecule type" value="Genomic_DNA"/>
</dbReference>
<dbReference type="Proteomes" id="UP000445696">
    <property type="component" value="Unassembled WGS sequence"/>
</dbReference>
<dbReference type="RefSeq" id="WP_161339228.1">
    <property type="nucleotide sequence ID" value="NZ_JBHSDG010000004.1"/>
</dbReference>
<protein>
    <submittedName>
        <fullName evidence="1">Uncharacterized protein</fullName>
    </submittedName>
</protein>
<dbReference type="AlphaFoldDB" id="A0A845MIE7"/>
<sequence length="200" mass="22506">MTNESKVHPYIEWAKSRLDEMDATLSTLQGKVEELGEDAQVKAKEALTDMEAQRDAFKAFLDKNLESAESVWDAQSAKLKEDWKAFEDEVEIYVKSTKNNAEQYEAAFKARADAQVKAWQEMMNNAFAAAAKFPEERKADFDDAVTKMKSEADAAEKRLAAMKKAGQESWSALDAALAESRKAFDKASEDMQKAFKRALK</sequence>
<comment type="caution">
    <text evidence="1">The sequence shown here is derived from an EMBL/GenBank/DDBJ whole genome shotgun (WGS) entry which is preliminary data.</text>
</comment>
<organism evidence="1 2">
    <name type="scientific">Sneathiella chungangensis</name>
    <dbReference type="NCBI Taxonomy" id="1418234"/>
    <lineage>
        <taxon>Bacteria</taxon>
        <taxon>Pseudomonadati</taxon>
        <taxon>Pseudomonadota</taxon>
        <taxon>Alphaproteobacteria</taxon>
        <taxon>Sneathiellales</taxon>
        <taxon>Sneathiellaceae</taxon>
        <taxon>Sneathiella</taxon>
    </lineage>
</organism>
<evidence type="ECO:0000313" key="2">
    <source>
        <dbReference type="Proteomes" id="UP000445696"/>
    </source>
</evidence>
<proteinExistence type="predicted"/>
<gene>
    <name evidence="1" type="ORF">GQF03_10520</name>
</gene>
<reference evidence="1 2" key="1">
    <citation type="journal article" date="2014" name="Int. J. Syst. Evol. Microbiol.">
        <title>Sneathiella chungangensis sp. nov., isolated from a marine sand, and emended description of the genus Sneathiella.</title>
        <authorList>
            <person name="Siamphan C."/>
            <person name="Kim H."/>
            <person name="Lee J.S."/>
            <person name="Kim W."/>
        </authorList>
    </citation>
    <scope>NUCLEOTIDE SEQUENCE [LARGE SCALE GENOMIC DNA]</scope>
    <source>
        <strain evidence="1 2">KCTC 32476</strain>
    </source>
</reference>
<accession>A0A845MIE7</accession>
<keyword evidence="2" id="KW-1185">Reference proteome</keyword>
<name>A0A845MIE7_9PROT</name>
<evidence type="ECO:0000313" key="1">
    <source>
        <dbReference type="EMBL" id="MZR22764.1"/>
    </source>
</evidence>
<dbReference type="OrthoDB" id="6859560at2"/>